<accession>A0ABS8W260</accession>
<gene>
    <name evidence="1" type="ORF">HAX54_042931</name>
</gene>
<dbReference type="Proteomes" id="UP000823775">
    <property type="component" value="Unassembled WGS sequence"/>
</dbReference>
<evidence type="ECO:0000313" key="2">
    <source>
        <dbReference type="Proteomes" id="UP000823775"/>
    </source>
</evidence>
<feature type="non-terminal residue" evidence="1">
    <location>
        <position position="54"/>
    </location>
</feature>
<proteinExistence type="predicted"/>
<evidence type="ECO:0000313" key="1">
    <source>
        <dbReference type="EMBL" id="MCE2055590.1"/>
    </source>
</evidence>
<feature type="non-terminal residue" evidence="1">
    <location>
        <position position="1"/>
    </location>
</feature>
<protein>
    <submittedName>
        <fullName evidence="1">Uncharacterized protein</fullName>
    </submittedName>
</protein>
<keyword evidence="2" id="KW-1185">Reference proteome</keyword>
<dbReference type="EMBL" id="JACEIK010006373">
    <property type="protein sequence ID" value="MCE2055590.1"/>
    <property type="molecule type" value="Genomic_DNA"/>
</dbReference>
<reference evidence="1 2" key="1">
    <citation type="journal article" date="2021" name="BMC Genomics">
        <title>Datura genome reveals duplications of psychoactive alkaloid biosynthetic genes and high mutation rate following tissue culture.</title>
        <authorList>
            <person name="Rajewski A."/>
            <person name="Carter-House D."/>
            <person name="Stajich J."/>
            <person name="Litt A."/>
        </authorList>
    </citation>
    <scope>NUCLEOTIDE SEQUENCE [LARGE SCALE GENOMIC DNA]</scope>
    <source>
        <strain evidence="1">AR-01</strain>
    </source>
</reference>
<name>A0ABS8W260_DATST</name>
<sequence length="54" mass="5826">GDAFGMMNIDNSSDRLVAALSPIEYLLPSFLFFTSGSVTICGYPSAAHRCCQCF</sequence>
<organism evidence="1 2">
    <name type="scientific">Datura stramonium</name>
    <name type="common">Jimsonweed</name>
    <name type="synonym">Common thornapple</name>
    <dbReference type="NCBI Taxonomy" id="4076"/>
    <lineage>
        <taxon>Eukaryota</taxon>
        <taxon>Viridiplantae</taxon>
        <taxon>Streptophyta</taxon>
        <taxon>Embryophyta</taxon>
        <taxon>Tracheophyta</taxon>
        <taxon>Spermatophyta</taxon>
        <taxon>Magnoliopsida</taxon>
        <taxon>eudicotyledons</taxon>
        <taxon>Gunneridae</taxon>
        <taxon>Pentapetalae</taxon>
        <taxon>asterids</taxon>
        <taxon>lamiids</taxon>
        <taxon>Solanales</taxon>
        <taxon>Solanaceae</taxon>
        <taxon>Solanoideae</taxon>
        <taxon>Datureae</taxon>
        <taxon>Datura</taxon>
    </lineage>
</organism>
<comment type="caution">
    <text evidence="1">The sequence shown here is derived from an EMBL/GenBank/DDBJ whole genome shotgun (WGS) entry which is preliminary data.</text>
</comment>